<accession>A0A820AI10</accession>
<reference evidence="1" key="1">
    <citation type="submission" date="2021-02" db="EMBL/GenBank/DDBJ databases">
        <authorList>
            <person name="Nowell W R."/>
        </authorList>
    </citation>
    <scope>NUCLEOTIDE SEQUENCE</scope>
</reference>
<gene>
    <name evidence="1" type="ORF">KXQ929_LOCUS39221</name>
</gene>
<organism evidence="1 2">
    <name type="scientific">Adineta steineri</name>
    <dbReference type="NCBI Taxonomy" id="433720"/>
    <lineage>
        <taxon>Eukaryota</taxon>
        <taxon>Metazoa</taxon>
        <taxon>Spiralia</taxon>
        <taxon>Gnathifera</taxon>
        <taxon>Rotifera</taxon>
        <taxon>Eurotatoria</taxon>
        <taxon>Bdelloidea</taxon>
        <taxon>Adinetida</taxon>
        <taxon>Adinetidae</taxon>
        <taxon>Adineta</taxon>
    </lineage>
</organism>
<protein>
    <submittedName>
        <fullName evidence="1">Uncharacterized protein</fullName>
    </submittedName>
</protein>
<evidence type="ECO:0000313" key="2">
    <source>
        <dbReference type="Proteomes" id="UP000663868"/>
    </source>
</evidence>
<proteinExistence type="predicted"/>
<dbReference type="Proteomes" id="UP000663868">
    <property type="component" value="Unassembled WGS sequence"/>
</dbReference>
<sequence length="112" mass="12692">MYSNELSSLVATFLVISSSSVDEEGANHDHAVSMKYILEDIKNVQANIHDDYVVIIFSEQCTSFDRYRDSIVNEEFNTEIMYQGNNLLRVAASTATKYAGSLLKMLFTEHEL</sequence>
<dbReference type="EMBL" id="CAJOBB010007404">
    <property type="protein sequence ID" value="CAF4185781.1"/>
    <property type="molecule type" value="Genomic_DNA"/>
</dbReference>
<evidence type="ECO:0000313" key="1">
    <source>
        <dbReference type="EMBL" id="CAF4185781.1"/>
    </source>
</evidence>
<name>A0A820AI10_9BILA</name>
<dbReference type="AlphaFoldDB" id="A0A820AI10"/>
<comment type="caution">
    <text evidence="1">The sequence shown here is derived from an EMBL/GenBank/DDBJ whole genome shotgun (WGS) entry which is preliminary data.</text>
</comment>